<keyword evidence="8 9" id="KW-0472">Membrane</keyword>
<dbReference type="OrthoDB" id="67566at2759"/>
<feature type="transmembrane region" description="Helical" evidence="9">
    <location>
        <begin position="261"/>
        <end position="280"/>
    </location>
</feature>
<dbReference type="PANTHER" id="PTHR12692:SF0">
    <property type="entry name" value="GH11935P"/>
    <property type="match status" value="1"/>
</dbReference>
<accession>A0A6A6BK21</accession>
<feature type="transmembrane region" description="Helical" evidence="9">
    <location>
        <begin position="292"/>
        <end position="313"/>
    </location>
</feature>
<dbReference type="FunFam" id="3.40.30.10:FF:000302">
    <property type="entry name" value="Oligosaccharyl transferase subunit (Gamma), putative"/>
    <property type="match status" value="1"/>
</dbReference>
<evidence type="ECO:0000256" key="5">
    <source>
        <dbReference type="ARBA" id="ARBA00022729"/>
    </source>
</evidence>
<keyword evidence="7 9" id="KW-1133">Transmembrane helix</keyword>
<protein>
    <recommendedName>
        <fullName evidence="13">Magnesium transporter protein 1</fullName>
    </recommendedName>
</protein>
<dbReference type="EMBL" id="ML995483">
    <property type="protein sequence ID" value="KAF2142901.1"/>
    <property type="molecule type" value="Genomic_DNA"/>
</dbReference>
<dbReference type="GO" id="GO:0008250">
    <property type="term" value="C:oligosaccharyltransferase complex"/>
    <property type="evidence" value="ECO:0007669"/>
    <property type="project" value="TreeGrafter"/>
</dbReference>
<reference evidence="11" key="1">
    <citation type="journal article" date="2020" name="Stud. Mycol.">
        <title>101 Dothideomycetes genomes: a test case for predicting lifestyles and emergence of pathogens.</title>
        <authorList>
            <person name="Haridas S."/>
            <person name="Albert R."/>
            <person name="Binder M."/>
            <person name="Bloem J."/>
            <person name="Labutti K."/>
            <person name="Salamov A."/>
            <person name="Andreopoulos B."/>
            <person name="Baker S."/>
            <person name="Barry K."/>
            <person name="Bills G."/>
            <person name="Bluhm B."/>
            <person name="Cannon C."/>
            <person name="Castanera R."/>
            <person name="Culley D."/>
            <person name="Daum C."/>
            <person name="Ezra D."/>
            <person name="Gonzalez J."/>
            <person name="Henrissat B."/>
            <person name="Kuo A."/>
            <person name="Liang C."/>
            <person name="Lipzen A."/>
            <person name="Lutzoni F."/>
            <person name="Magnuson J."/>
            <person name="Mondo S."/>
            <person name="Nolan M."/>
            <person name="Ohm R."/>
            <person name="Pangilinan J."/>
            <person name="Park H.-J."/>
            <person name="Ramirez L."/>
            <person name="Alfaro M."/>
            <person name="Sun H."/>
            <person name="Tritt A."/>
            <person name="Yoshinaga Y."/>
            <person name="Zwiers L.-H."/>
            <person name="Turgeon B."/>
            <person name="Goodwin S."/>
            <person name="Spatafora J."/>
            <person name="Crous P."/>
            <person name="Grigoriev I."/>
        </authorList>
    </citation>
    <scope>NUCLEOTIDE SEQUENCE</scope>
    <source>
        <strain evidence="11">CBS 121167</strain>
    </source>
</reference>
<organism evidence="11 12">
    <name type="scientific">Aplosporella prunicola CBS 121167</name>
    <dbReference type="NCBI Taxonomy" id="1176127"/>
    <lineage>
        <taxon>Eukaryota</taxon>
        <taxon>Fungi</taxon>
        <taxon>Dikarya</taxon>
        <taxon>Ascomycota</taxon>
        <taxon>Pezizomycotina</taxon>
        <taxon>Dothideomycetes</taxon>
        <taxon>Dothideomycetes incertae sedis</taxon>
        <taxon>Botryosphaeriales</taxon>
        <taxon>Aplosporellaceae</taxon>
        <taxon>Aplosporella</taxon>
    </lineage>
</organism>
<gene>
    <name evidence="11" type="ORF">K452DRAFT_225821</name>
</gene>
<dbReference type="GeneID" id="54294279"/>
<evidence type="ECO:0000256" key="9">
    <source>
        <dbReference type="SAM" id="Phobius"/>
    </source>
</evidence>
<dbReference type="InterPro" id="IPR021149">
    <property type="entry name" value="OligosaccharylTrfase_OST3/OST6"/>
</dbReference>
<feature type="transmembrane region" description="Helical" evidence="9">
    <location>
        <begin position="176"/>
        <end position="201"/>
    </location>
</feature>
<dbReference type="Proteomes" id="UP000799438">
    <property type="component" value="Unassembled WGS sequence"/>
</dbReference>
<comment type="subcellular location">
    <subcellularLocation>
        <location evidence="2">Endoplasmic reticulum membrane</location>
        <topology evidence="2">Multi-pass membrane protein</topology>
    </subcellularLocation>
</comment>
<dbReference type="RefSeq" id="XP_033398613.1">
    <property type="nucleotide sequence ID" value="XM_033536783.1"/>
</dbReference>
<keyword evidence="6" id="KW-0256">Endoplasmic reticulum</keyword>
<comment type="similarity">
    <text evidence="3">Belongs to the OST3/OST6 family.</text>
</comment>
<evidence type="ECO:0000313" key="12">
    <source>
        <dbReference type="Proteomes" id="UP000799438"/>
    </source>
</evidence>
<keyword evidence="5 10" id="KW-0732">Signal</keyword>
<keyword evidence="4 9" id="KW-0812">Transmembrane</keyword>
<evidence type="ECO:0000256" key="7">
    <source>
        <dbReference type="ARBA" id="ARBA00022989"/>
    </source>
</evidence>
<feature type="signal peptide" evidence="10">
    <location>
        <begin position="1"/>
        <end position="18"/>
    </location>
</feature>
<evidence type="ECO:0000256" key="6">
    <source>
        <dbReference type="ARBA" id="ARBA00022824"/>
    </source>
</evidence>
<evidence type="ECO:0008006" key="13">
    <source>
        <dbReference type="Google" id="ProtNLM"/>
    </source>
</evidence>
<evidence type="ECO:0000256" key="8">
    <source>
        <dbReference type="ARBA" id="ARBA00023136"/>
    </source>
</evidence>
<dbReference type="Gene3D" id="3.40.30.10">
    <property type="entry name" value="Glutaredoxin"/>
    <property type="match status" value="1"/>
</dbReference>
<evidence type="ECO:0000256" key="10">
    <source>
        <dbReference type="SAM" id="SignalP"/>
    </source>
</evidence>
<name>A0A6A6BK21_9PEZI</name>
<keyword evidence="12" id="KW-1185">Reference proteome</keyword>
<evidence type="ECO:0000256" key="4">
    <source>
        <dbReference type="ARBA" id="ARBA00022692"/>
    </source>
</evidence>
<feature type="transmembrane region" description="Helical" evidence="9">
    <location>
        <begin position="208"/>
        <end position="227"/>
    </location>
</feature>
<feature type="chain" id="PRO_5025529462" description="Magnesium transporter protein 1" evidence="10">
    <location>
        <begin position="19"/>
        <end position="325"/>
    </location>
</feature>
<sequence length="325" mass="35933">MKFLSLLTTLLLPLTALAAKKPSVDRFQKYRAQSTPLKLDDALYNELTTAPRDYGFAVLLTALEPRFGCKMCQEFQDEWSILSKSWTKGDVNAENKLLFGTLDFMDGKATFASLMLQTAPVLLLFNPTVGPNAQVDIKPKRFDFVTGPQSAESVHAWIARHMPEGPHPPVHRPINWIRVISLTTAVLGGVTFLAVAAPYLLPVIQNRNLWAAVSLIAVLLFTSGHMFNHIRKVPYVAGDGHGGLSYFAGGFQNQFGMETQIVAAMYGILSFAAISLALKVPRIANPKAQQTAVVVWSGILFLMYSFLLSVFRIKNGSYPFRLPPF</sequence>
<dbReference type="AlphaFoldDB" id="A0A6A6BK21"/>
<dbReference type="Pfam" id="PF04756">
    <property type="entry name" value="OST3_OST6"/>
    <property type="match status" value="1"/>
</dbReference>
<evidence type="ECO:0000256" key="2">
    <source>
        <dbReference type="ARBA" id="ARBA00004477"/>
    </source>
</evidence>
<comment type="function">
    <text evidence="1">Subunit of the oligosaccharyl transferase (OST) complex that catalyzes the initial transfer of a defined glycan (Glc(3)Man(9)GlcNAc(2) in eukaryotes) from the lipid carrier dolichol-pyrophosphate to an asparagine residue within an Asn-X-Ser/Thr consensus motif in nascent polypeptide chains, the first step in protein N-glycosylation. N-glycosylation occurs cotranslationally and the complex associates with the Sec61 complex at the channel-forming translocon complex that mediates protein translocation across the endoplasmic reticulum (ER). All subunits are required for a maximal enzyme activity.</text>
</comment>
<dbReference type="GO" id="GO:0018279">
    <property type="term" value="P:protein N-linked glycosylation via asparagine"/>
    <property type="evidence" value="ECO:0007669"/>
    <property type="project" value="TreeGrafter"/>
</dbReference>
<dbReference type="PANTHER" id="PTHR12692">
    <property type="entry name" value="DOLICHYL-DIPHOSPHOOLIGOSACCHARIDE--PROTEIN GLYCOSYLTRANSFERASE-RELATED"/>
    <property type="match status" value="1"/>
</dbReference>
<evidence type="ECO:0000313" key="11">
    <source>
        <dbReference type="EMBL" id="KAF2142901.1"/>
    </source>
</evidence>
<proteinExistence type="inferred from homology"/>
<evidence type="ECO:0000256" key="1">
    <source>
        <dbReference type="ARBA" id="ARBA00002791"/>
    </source>
</evidence>
<evidence type="ECO:0000256" key="3">
    <source>
        <dbReference type="ARBA" id="ARBA00009561"/>
    </source>
</evidence>